<dbReference type="Proteomes" id="UP001370490">
    <property type="component" value="Unassembled WGS sequence"/>
</dbReference>
<evidence type="ECO:0000313" key="3">
    <source>
        <dbReference type="Proteomes" id="UP001370490"/>
    </source>
</evidence>
<dbReference type="InterPro" id="IPR008581">
    <property type="entry name" value="DUF863_pln"/>
</dbReference>
<dbReference type="EMBL" id="JBAMMX010000019">
    <property type="protein sequence ID" value="KAK6921955.1"/>
    <property type="molecule type" value="Genomic_DNA"/>
</dbReference>
<reference evidence="2 3" key="1">
    <citation type="submission" date="2023-12" db="EMBL/GenBank/DDBJ databases">
        <title>A high-quality genome assembly for Dillenia turbinata (Dilleniales).</title>
        <authorList>
            <person name="Chanderbali A."/>
        </authorList>
    </citation>
    <scope>NUCLEOTIDE SEQUENCE [LARGE SCALE GENOMIC DNA]</scope>
    <source>
        <strain evidence="2">LSX21</strain>
        <tissue evidence="2">Leaf</tissue>
    </source>
</reference>
<dbReference type="PANTHER" id="PTHR33167">
    <property type="entry name" value="TRANSCRIPTION FACTOR, PUTATIVE (DUF863)-RELATED"/>
    <property type="match status" value="1"/>
</dbReference>
<gene>
    <name evidence="2" type="ORF">RJ641_012462</name>
</gene>
<dbReference type="PANTHER" id="PTHR33167:SF4">
    <property type="entry name" value="TRANSCRIPTION FACTOR, PUTATIVE (DUF863)-RELATED"/>
    <property type="match status" value="1"/>
</dbReference>
<name>A0AAN8UTX9_9MAGN</name>
<organism evidence="2 3">
    <name type="scientific">Dillenia turbinata</name>
    <dbReference type="NCBI Taxonomy" id="194707"/>
    <lineage>
        <taxon>Eukaryota</taxon>
        <taxon>Viridiplantae</taxon>
        <taxon>Streptophyta</taxon>
        <taxon>Embryophyta</taxon>
        <taxon>Tracheophyta</taxon>
        <taxon>Spermatophyta</taxon>
        <taxon>Magnoliopsida</taxon>
        <taxon>eudicotyledons</taxon>
        <taxon>Gunneridae</taxon>
        <taxon>Pentapetalae</taxon>
        <taxon>Dilleniales</taxon>
        <taxon>Dilleniaceae</taxon>
        <taxon>Dillenia</taxon>
    </lineage>
</organism>
<feature type="region of interest" description="Disordered" evidence="1">
    <location>
        <begin position="161"/>
        <end position="188"/>
    </location>
</feature>
<evidence type="ECO:0000313" key="2">
    <source>
        <dbReference type="EMBL" id="KAK6921955.1"/>
    </source>
</evidence>
<feature type="compositionally biased region" description="Basic and acidic residues" evidence="1">
    <location>
        <begin position="165"/>
        <end position="174"/>
    </location>
</feature>
<dbReference type="AlphaFoldDB" id="A0AAN8UTX9"/>
<keyword evidence="3" id="KW-1185">Reference proteome</keyword>
<proteinExistence type="predicted"/>
<sequence>MIHPCNHQNQANTAKDELAQITLEAIVAISSFPHPNHVDDASCNQPKSSVVSPLQWFVDVVVSSLGDDLENKLKGYSSDNSGYFESMTLKLKETNVGGVLIQASGSCCPRVEDPGANMREEMPLEMGVGGEERQLYRQCTNCKGFLIQFAFRSSNTQLNGMEMGLEDRSPDRLGKTTRRPRRQRCPAGINIPPHPFEVMNKMLLLMNFGFIVEN</sequence>
<protein>
    <submittedName>
        <fullName evidence="2">Uncharacterized protein</fullName>
    </submittedName>
</protein>
<accession>A0AAN8UTX9</accession>
<dbReference type="Pfam" id="PF05904">
    <property type="entry name" value="DUF863"/>
    <property type="match status" value="2"/>
</dbReference>
<comment type="caution">
    <text evidence="2">The sequence shown here is derived from an EMBL/GenBank/DDBJ whole genome shotgun (WGS) entry which is preliminary data.</text>
</comment>
<feature type="compositionally biased region" description="Basic residues" evidence="1">
    <location>
        <begin position="175"/>
        <end position="184"/>
    </location>
</feature>
<evidence type="ECO:0000256" key="1">
    <source>
        <dbReference type="SAM" id="MobiDB-lite"/>
    </source>
</evidence>